<organism evidence="1 2">
    <name type="scientific">Romanomermis culicivorax</name>
    <name type="common">Nematode worm</name>
    <dbReference type="NCBI Taxonomy" id="13658"/>
    <lineage>
        <taxon>Eukaryota</taxon>
        <taxon>Metazoa</taxon>
        <taxon>Ecdysozoa</taxon>
        <taxon>Nematoda</taxon>
        <taxon>Enoplea</taxon>
        <taxon>Dorylaimia</taxon>
        <taxon>Mermithida</taxon>
        <taxon>Mermithoidea</taxon>
        <taxon>Mermithidae</taxon>
        <taxon>Romanomermis</taxon>
    </lineage>
</organism>
<keyword evidence="1" id="KW-1185">Reference proteome</keyword>
<name>A0A915K4W2_ROMCU</name>
<dbReference type="Proteomes" id="UP000887565">
    <property type="component" value="Unplaced"/>
</dbReference>
<evidence type="ECO:0000313" key="1">
    <source>
        <dbReference type="Proteomes" id="UP000887565"/>
    </source>
</evidence>
<accession>A0A915K4W2</accession>
<dbReference type="WBParaSite" id="nRc.2.0.1.t33239-RA">
    <property type="protein sequence ID" value="nRc.2.0.1.t33239-RA"/>
    <property type="gene ID" value="nRc.2.0.1.g33239"/>
</dbReference>
<reference evidence="2" key="1">
    <citation type="submission" date="2022-11" db="UniProtKB">
        <authorList>
            <consortium name="WormBaseParasite"/>
        </authorList>
    </citation>
    <scope>IDENTIFICATION</scope>
</reference>
<dbReference type="AlphaFoldDB" id="A0A915K4W2"/>
<protein>
    <submittedName>
        <fullName evidence="2">Uncharacterized protein</fullName>
    </submittedName>
</protein>
<sequence length="288" mass="31022">MESAVEPSLGNQTEAQYVVAHAAGEDSIACEIVASQQWYRVVCFAVVLQMDSINVNGVGWQREWGVLGVPHPGIDESNCSIIGLNQARWVVQSASFVEEQGKIGGLDSIDTTLFFGPNACNPSEDESGDVRGDGRSGFVDCVDIGMHQEISTNDTLIISMVLKHDAFCHMFSKADSMIITTGPWAVTMALSATLIFPQWQIDDWRWHGSSAALVVAAHWMILGLTIGAAEAISLEGMTILAVEVCWVLVHVSKLLALEAGEVDSKVGKASGTLDDWELARDKSIGVVM</sequence>
<proteinExistence type="predicted"/>
<evidence type="ECO:0000313" key="2">
    <source>
        <dbReference type="WBParaSite" id="nRc.2.0.1.t33239-RA"/>
    </source>
</evidence>